<dbReference type="EMBL" id="RYYV01000014">
    <property type="protein sequence ID" value="RUL72714.1"/>
    <property type="molecule type" value="Genomic_DNA"/>
</dbReference>
<sequence length="91" mass="10176">MMYIQVKWIHSLSSEPVVMYSEIDQSGWEIRKVEVYADGRMGFASSSESKGGSGLSREPLPSIAEIAADPQFEPAEINQIDFERVWSKAHG</sequence>
<proteinExistence type="predicted"/>
<name>A0A432M2Y5_9GAMM</name>
<protein>
    <recommendedName>
        <fullName evidence="1">DUF6881 domain-containing protein</fullName>
    </recommendedName>
</protein>
<dbReference type="OrthoDB" id="288554at2"/>
<evidence type="ECO:0000313" key="2">
    <source>
        <dbReference type="EMBL" id="RUL72714.1"/>
    </source>
</evidence>
<comment type="caution">
    <text evidence="2">The sequence shown here is derived from an EMBL/GenBank/DDBJ whole genome shotgun (WGS) entry which is preliminary data.</text>
</comment>
<dbReference type="InterPro" id="IPR049248">
    <property type="entry name" value="DUF6881"/>
</dbReference>
<dbReference type="Pfam" id="PF21812">
    <property type="entry name" value="DUF6881"/>
    <property type="match status" value="1"/>
</dbReference>
<accession>A0A432M2Y5</accession>
<dbReference type="Proteomes" id="UP000274358">
    <property type="component" value="Unassembled WGS sequence"/>
</dbReference>
<feature type="domain" description="DUF6881" evidence="1">
    <location>
        <begin position="2"/>
        <end position="90"/>
    </location>
</feature>
<dbReference type="AlphaFoldDB" id="A0A432M2Y5"/>
<organism evidence="2 3">
    <name type="scientific">Dyella choica</name>
    <dbReference type="NCBI Taxonomy" id="1927959"/>
    <lineage>
        <taxon>Bacteria</taxon>
        <taxon>Pseudomonadati</taxon>
        <taxon>Pseudomonadota</taxon>
        <taxon>Gammaproteobacteria</taxon>
        <taxon>Lysobacterales</taxon>
        <taxon>Rhodanobacteraceae</taxon>
        <taxon>Dyella</taxon>
    </lineage>
</organism>
<gene>
    <name evidence="2" type="ORF">EKH80_16895</name>
</gene>
<reference evidence="2 3" key="1">
    <citation type="submission" date="2018-12" db="EMBL/GenBank/DDBJ databases">
        <title>Dyella dinghuensis sp. nov. DHOA06 and Dyella choica sp. nov. 4M-K27, isolated from forest soil.</title>
        <authorList>
            <person name="Qiu L.-H."/>
            <person name="Gao Z.-H."/>
        </authorList>
    </citation>
    <scope>NUCLEOTIDE SEQUENCE [LARGE SCALE GENOMIC DNA]</scope>
    <source>
        <strain evidence="2 3">4M-K27</strain>
    </source>
</reference>
<evidence type="ECO:0000259" key="1">
    <source>
        <dbReference type="Pfam" id="PF21812"/>
    </source>
</evidence>
<keyword evidence="3" id="KW-1185">Reference proteome</keyword>
<dbReference type="RefSeq" id="WP_126685961.1">
    <property type="nucleotide sequence ID" value="NZ_RYYV01000014.1"/>
</dbReference>
<evidence type="ECO:0000313" key="3">
    <source>
        <dbReference type="Proteomes" id="UP000274358"/>
    </source>
</evidence>